<gene>
    <name evidence="9" type="primary">pepA_1</name>
    <name evidence="10" type="synonym">pepA_2</name>
    <name evidence="9" type="ORF">SAMEA2297795_00229</name>
    <name evidence="10" type="ORF">SAMEA2297796_00852</name>
</gene>
<evidence type="ECO:0000313" key="11">
    <source>
        <dbReference type="Proteomes" id="UP000095412"/>
    </source>
</evidence>
<dbReference type="SUPFAM" id="SSF53187">
    <property type="entry name" value="Zn-dependent exopeptidases"/>
    <property type="match status" value="1"/>
</dbReference>
<keyword evidence="2 9" id="KW-0031">Aminopeptidase</keyword>
<dbReference type="RefSeq" id="WP_069995071.1">
    <property type="nucleotide sequence ID" value="NZ_FMPG01000001.1"/>
</dbReference>
<dbReference type="SUPFAM" id="SSF101821">
    <property type="entry name" value="Aminopeptidase/glucanase lid domain"/>
    <property type="match status" value="1"/>
</dbReference>
<comment type="similarity">
    <text evidence="1 6">Belongs to the peptidase M42 family.</text>
</comment>
<feature type="binding site" evidence="8">
    <location>
        <position position="182"/>
    </location>
    <ligand>
        <name>Zn(2+)</name>
        <dbReference type="ChEBI" id="CHEBI:29105"/>
        <label>1</label>
    </ligand>
</feature>
<dbReference type="EMBL" id="FMPG01000001">
    <property type="protein sequence ID" value="SCS32296.1"/>
    <property type="molecule type" value="Genomic_DNA"/>
</dbReference>
<dbReference type="Gene3D" id="3.40.630.10">
    <property type="entry name" value="Zn peptidases"/>
    <property type="match status" value="1"/>
</dbReference>
<dbReference type="EMBL" id="FMPI01000004">
    <property type="protein sequence ID" value="SCS63270.1"/>
    <property type="molecule type" value="Genomic_DNA"/>
</dbReference>
<evidence type="ECO:0000313" key="10">
    <source>
        <dbReference type="EMBL" id="SCS63270.1"/>
    </source>
</evidence>
<dbReference type="Pfam" id="PF05343">
    <property type="entry name" value="Peptidase_M42"/>
    <property type="match status" value="1"/>
</dbReference>
<reference evidence="10 11" key="1">
    <citation type="submission" date="2016-09" db="EMBL/GenBank/DDBJ databases">
        <authorList>
            <consortium name="Pathogen Informatics"/>
            <person name="Sun Q."/>
            <person name="Inoue M."/>
        </authorList>
    </citation>
    <scope>NUCLEOTIDE SEQUENCE [LARGE SCALE GENOMIC DNA]</scope>
    <source>
        <strain evidence="10 11">82C</strain>
    </source>
</reference>
<evidence type="ECO:0000313" key="9">
    <source>
        <dbReference type="EMBL" id="SCS32296.1"/>
    </source>
</evidence>
<feature type="binding site" evidence="8">
    <location>
        <position position="70"/>
    </location>
    <ligand>
        <name>Zn(2+)</name>
        <dbReference type="ChEBI" id="CHEBI:29105"/>
        <label>1</label>
    </ligand>
</feature>
<dbReference type="GO" id="GO:0006508">
    <property type="term" value="P:proteolysis"/>
    <property type="evidence" value="ECO:0007669"/>
    <property type="project" value="UniProtKB-KW"/>
</dbReference>
<proteinExistence type="inferred from homology"/>
<dbReference type="EC" id="3.4.11.7" evidence="9"/>
<evidence type="ECO:0000313" key="12">
    <source>
        <dbReference type="Proteomes" id="UP000095768"/>
    </source>
</evidence>
<keyword evidence="11" id="KW-1185">Reference proteome</keyword>
<dbReference type="Proteomes" id="UP000095412">
    <property type="component" value="Unassembled WGS sequence"/>
</dbReference>
<dbReference type="PIRSF" id="PIRSF001123">
    <property type="entry name" value="PepA_GA"/>
    <property type="match status" value="1"/>
</dbReference>
<evidence type="ECO:0000256" key="5">
    <source>
        <dbReference type="ARBA" id="ARBA00022801"/>
    </source>
</evidence>
<protein>
    <submittedName>
        <fullName evidence="9">Aminopeptidase</fullName>
        <ecNumber evidence="9">3.4.11.7</ecNumber>
    </submittedName>
</protein>
<feature type="binding site" evidence="8">
    <location>
        <position position="215"/>
    </location>
    <ligand>
        <name>Zn(2+)</name>
        <dbReference type="ChEBI" id="CHEBI:29105"/>
        <label>2</label>
    </ligand>
</feature>
<name>A0A1D4JN75_9STAP</name>
<keyword evidence="5 9" id="KW-0378">Hydrolase</keyword>
<dbReference type="CDD" id="cd05656">
    <property type="entry name" value="M42_Frv"/>
    <property type="match status" value="1"/>
</dbReference>
<dbReference type="PANTHER" id="PTHR32481:SF0">
    <property type="entry name" value="AMINOPEPTIDASE YPDE-RELATED"/>
    <property type="match status" value="1"/>
</dbReference>
<dbReference type="InterPro" id="IPR051464">
    <property type="entry name" value="Peptidase_M42_aminopept"/>
</dbReference>
<keyword evidence="4 8" id="KW-0479">Metal-binding</keyword>
<dbReference type="AlphaFoldDB" id="A0A1D4JN75"/>
<evidence type="ECO:0000256" key="4">
    <source>
        <dbReference type="ARBA" id="ARBA00022723"/>
    </source>
</evidence>
<dbReference type="Gene3D" id="2.40.30.40">
    <property type="entry name" value="Peptidase M42, domain 2"/>
    <property type="match status" value="1"/>
</dbReference>
<feature type="binding site" evidence="8">
    <location>
        <position position="182"/>
    </location>
    <ligand>
        <name>Zn(2+)</name>
        <dbReference type="ChEBI" id="CHEBI:29105"/>
        <label>2</label>
    </ligand>
</feature>
<accession>A0A1D4JN75</accession>
<evidence type="ECO:0000256" key="8">
    <source>
        <dbReference type="PIRSR" id="PIRSR001123-2"/>
    </source>
</evidence>
<reference evidence="9 12" key="2">
    <citation type="submission" date="2016-09" db="EMBL/GenBank/DDBJ databases">
        <authorList>
            <consortium name="Pathogen Informatics"/>
        </authorList>
    </citation>
    <scope>NUCLEOTIDE SEQUENCE [LARGE SCALE GENOMIC DNA]</scope>
    <source>
        <strain evidence="9 12">82B</strain>
    </source>
</reference>
<feature type="binding site" evidence="8">
    <location>
        <position position="322"/>
    </location>
    <ligand>
        <name>Zn(2+)</name>
        <dbReference type="ChEBI" id="CHEBI:29105"/>
        <label>2</label>
    </ligand>
</feature>
<dbReference type="PANTHER" id="PTHR32481">
    <property type="entry name" value="AMINOPEPTIDASE"/>
    <property type="match status" value="1"/>
</dbReference>
<dbReference type="OrthoDB" id="9772053at2"/>
<sequence>MNIDKAKTLTRMKTLTELHGVAGFEDKVKAYLKSEMKPLVDTFVYNRMGGFYGVKRSKAKNPKRIMVAAHMDEIGFMVTHITQNGMLQFTNLGGVATDIWQGQRLKVQSRKGEEIVGIVANIPKHFRTGNEGAPKIEDLLLDIGAENAEEVRQRGIEIGDSIAPDTPFIQLSEHRFASKAWDNRYGCLIGIELLELLKDVELDFDLYVGANVQEEVGLRGARASAELIDPDVALVVDCSPANDMKGKQNLSGELGGGTLIRIKDGTMLLKPTFRDYLLNIAEKNDINYQYYISPGGTDGGEIHKAKIGIPTAVIGVCARYIHSTNAVFDMRDYTAARDLLKYSITNLNESKIEALQYH</sequence>
<keyword evidence="3" id="KW-0645">Protease</keyword>
<dbReference type="InterPro" id="IPR008007">
    <property type="entry name" value="Peptidase_M42"/>
</dbReference>
<evidence type="ECO:0000256" key="7">
    <source>
        <dbReference type="PIRSR" id="PIRSR001123-1"/>
    </source>
</evidence>
<dbReference type="InterPro" id="IPR023367">
    <property type="entry name" value="Peptidase_M42_dom2"/>
</dbReference>
<feature type="active site" description="Proton acceptor" evidence="7">
    <location>
        <position position="214"/>
    </location>
</feature>
<dbReference type="GO" id="GO:0004230">
    <property type="term" value="F:glutamyl aminopeptidase activity"/>
    <property type="evidence" value="ECO:0007669"/>
    <property type="project" value="UniProtKB-EC"/>
</dbReference>
<evidence type="ECO:0000256" key="1">
    <source>
        <dbReference type="ARBA" id="ARBA00006272"/>
    </source>
</evidence>
<feature type="binding site" evidence="8">
    <location>
        <position position="237"/>
    </location>
    <ligand>
        <name>Zn(2+)</name>
        <dbReference type="ChEBI" id="CHEBI:29105"/>
        <label>1</label>
    </ligand>
</feature>
<evidence type="ECO:0000256" key="2">
    <source>
        <dbReference type="ARBA" id="ARBA00022438"/>
    </source>
</evidence>
<organism evidence="9 12">
    <name type="scientific">Staphylococcus caeli</name>
    <dbReference type="NCBI Taxonomy" id="2201815"/>
    <lineage>
        <taxon>Bacteria</taxon>
        <taxon>Bacillati</taxon>
        <taxon>Bacillota</taxon>
        <taxon>Bacilli</taxon>
        <taxon>Bacillales</taxon>
        <taxon>Staphylococcaceae</taxon>
        <taxon>Staphylococcus</taxon>
    </lineage>
</organism>
<comment type="cofactor">
    <cofactor evidence="8">
        <name>a divalent metal cation</name>
        <dbReference type="ChEBI" id="CHEBI:60240"/>
    </cofactor>
    <text evidence="8">Binds 2 divalent metal cations per subunit.</text>
</comment>
<evidence type="ECO:0000256" key="6">
    <source>
        <dbReference type="PIRNR" id="PIRNR001123"/>
    </source>
</evidence>
<dbReference type="Proteomes" id="UP000095768">
    <property type="component" value="Unassembled WGS sequence"/>
</dbReference>
<evidence type="ECO:0000256" key="3">
    <source>
        <dbReference type="ARBA" id="ARBA00022670"/>
    </source>
</evidence>
<dbReference type="GO" id="GO:0046872">
    <property type="term" value="F:metal ion binding"/>
    <property type="evidence" value="ECO:0007669"/>
    <property type="project" value="UniProtKB-UniRule"/>
</dbReference>